<keyword evidence="4" id="KW-1185">Reference proteome</keyword>
<protein>
    <submittedName>
        <fullName evidence="3">Arb2 domain-containing protein</fullName>
    </submittedName>
</protein>
<feature type="region of interest" description="Disordered" evidence="1">
    <location>
        <begin position="381"/>
        <end position="404"/>
    </location>
</feature>
<dbReference type="PANTHER" id="PTHR21357:SF4">
    <property type="entry name" value="FAM172 FAMILY PROTEIN HOMOLOG CG10038"/>
    <property type="match status" value="1"/>
</dbReference>
<name>A0AAV9HE78_9PEZI</name>
<dbReference type="EMBL" id="MU865075">
    <property type="protein sequence ID" value="KAK4458274.1"/>
    <property type="molecule type" value="Genomic_DNA"/>
</dbReference>
<dbReference type="PANTHER" id="PTHR21357">
    <property type="entry name" value="FAM172 FAMILY PROTEIN HOMOLOG CG10038"/>
    <property type="match status" value="1"/>
</dbReference>
<dbReference type="Proteomes" id="UP001321749">
    <property type="component" value="Unassembled WGS sequence"/>
</dbReference>
<feature type="domain" description="Arb2" evidence="2">
    <location>
        <begin position="17"/>
        <end position="297"/>
    </location>
</feature>
<accession>A0AAV9HE78</accession>
<reference evidence="3" key="2">
    <citation type="submission" date="2023-06" db="EMBL/GenBank/DDBJ databases">
        <authorList>
            <consortium name="Lawrence Berkeley National Laboratory"/>
            <person name="Mondo S.J."/>
            <person name="Hensen N."/>
            <person name="Bonometti L."/>
            <person name="Westerberg I."/>
            <person name="Brannstrom I.O."/>
            <person name="Guillou S."/>
            <person name="Cros-Aarteil S."/>
            <person name="Calhoun S."/>
            <person name="Haridas S."/>
            <person name="Kuo A."/>
            <person name="Pangilinan J."/>
            <person name="Riley R."/>
            <person name="Labutti K."/>
            <person name="Andreopoulos B."/>
            <person name="Lipzen A."/>
            <person name="Chen C."/>
            <person name="Yanf M."/>
            <person name="Daum C."/>
            <person name="Ng V."/>
            <person name="Clum A."/>
            <person name="Steindorff A."/>
            <person name="Ohm R."/>
            <person name="Martin F."/>
            <person name="Silar P."/>
            <person name="Natvig D."/>
            <person name="Lalanne C."/>
            <person name="Gautier V."/>
            <person name="Ament-Velasquez S.L."/>
            <person name="Kruys A."/>
            <person name="Hutchinson M.I."/>
            <person name="Powell A.J."/>
            <person name="Barry K."/>
            <person name="Miller A.N."/>
            <person name="Grigoriev I.V."/>
            <person name="Debuchy R."/>
            <person name="Gladieux P."/>
            <person name="Thoren M.H."/>
            <person name="Johannesson H."/>
        </authorList>
    </citation>
    <scope>NUCLEOTIDE SEQUENCE</scope>
    <source>
        <strain evidence="3">PSN324</strain>
    </source>
</reference>
<proteinExistence type="predicted"/>
<sequence length="435" mass="47914">MFRRRWSGLPADPIYANNLAELGYFVNDVDEIRSLDDSSYYFKYFITKNERWNERQRFCFNEAVSKIIKSRLEAENLVEIRLPLGTPPAQPHVPICISANLPTHSTRVVLIFGQPSQEFGVLAHRVVGGRGGINKGSVVNLVKALKTQQSSATDSSPPGIIIANPGELWWWPEGKRGLTPTGRHAVPMRSAVHYGRSHDPKLNEIPDNATSAQHVKTVFEQVVAKLVNKKAKVDVIAVGDSADDVEGYLNNDEVWDKFGGKLNSLIVMGGYYDKKLFSCEGFKTFMKERGRAYAIHHSSLDNPIAGSGGNARAVGIPSYGCPTYSAGDASIIEMLLIETQPAVLKWIQDVALQGGAYKNDDFEIFGDDIEGDLPEDMLDQGWGGDYGEKEEVDGEARVDSDEPRLSLGSSIAAAEKADEENIVLGLQELNVEEEK</sequence>
<evidence type="ECO:0000256" key="1">
    <source>
        <dbReference type="SAM" id="MobiDB-lite"/>
    </source>
</evidence>
<evidence type="ECO:0000313" key="4">
    <source>
        <dbReference type="Proteomes" id="UP001321749"/>
    </source>
</evidence>
<evidence type="ECO:0000259" key="2">
    <source>
        <dbReference type="Pfam" id="PF22749"/>
    </source>
</evidence>
<dbReference type="InterPro" id="IPR048263">
    <property type="entry name" value="Arb2"/>
</dbReference>
<dbReference type="AlphaFoldDB" id="A0AAV9HE78"/>
<feature type="compositionally biased region" description="Basic and acidic residues" evidence="1">
    <location>
        <begin position="386"/>
        <end position="404"/>
    </location>
</feature>
<organism evidence="3 4">
    <name type="scientific">Cladorrhinum samala</name>
    <dbReference type="NCBI Taxonomy" id="585594"/>
    <lineage>
        <taxon>Eukaryota</taxon>
        <taxon>Fungi</taxon>
        <taxon>Dikarya</taxon>
        <taxon>Ascomycota</taxon>
        <taxon>Pezizomycotina</taxon>
        <taxon>Sordariomycetes</taxon>
        <taxon>Sordariomycetidae</taxon>
        <taxon>Sordariales</taxon>
        <taxon>Podosporaceae</taxon>
        <taxon>Cladorrhinum</taxon>
    </lineage>
</organism>
<dbReference type="Pfam" id="PF22749">
    <property type="entry name" value="Arb2"/>
    <property type="match status" value="1"/>
</dbReference>
<evidence type="ECO:0000313" key="3">
    <source>
        <dbReference type="EMBL" id="KAK4458274.1"/>
    </source>
</evidence>
<gene>
    <name evidence="3" type="ORF">QBC42DRAFT_290698</name>
</gene>
<dbReference type="GO" id="GO:0035197">
    <property type="term" value="F:siRNA binding"/>
    <property type="evidence" value="ECO:0007669"/>
    <property type="project" value="TreeGrafter"/>
</dbReference>
<dbReference type="GO" id="GO:0031048">
    <property type="term" value="P:regulatory ncRNA-mediated heterochromatin formation"/>
    <property type="evidence" value="ECO:0007669"/>
    <property type="project" value="TreeGrafter"/>
</dbReference>
<reference evidence="3" key="1">
    <citation type="journal article" date="2023" name="Mol. Phylogenet. Evol.">
        <title>Genome-scale phylogeny and comparative genomics of the fungal order Sordariales.</title>
        <authorList>
            <person name="Hensen N."/>
            <person name="Bonometti L."/>
            <person name="Westerberg I."/>
            <person name="Brannstrom I.O."/>
            <person name="Guillou S."/>
            <person name="Cros-Aarteil S."/>
            <person name="Calhoun S."/>
            <person name="Haridas S."/>
            <person name="Kuo A."/>
            <person name="Mondo S."/>
            <person name="Pangilinan J."/>
            <person name="Riley R."/>
            <person name="LaButti K."/>
            <person name="Andreopoulos B."/>
            <person name="Lipzen A."/>
            <person name="Chen C."/>
            <person name="Yan M."/>
            <person name="Daum C."/>
            <person name="Ng V."/>
            <person name="Clum A."/>
            <person name="Steindorff A."/>
            <person name="Ohm R.A."/>
            <person name="Martin F."/>
            <person name="Silar P."/>
            <person name="Natvig D.O."/>
            <person name="Lalanne C."/>
            <person name="Gautier V."/>
            <person name="Ament-Velasquez S.L."/>
            <person name="Kruys A."/>
            <person name="Hutchinson M.I."/>
            <person name="Powell A.J."/>
            <person name="Barry K."/>
            <person name="Miller A.N."/>
            <person name="Grigoriev I.V."/>
            <person name="Debuchy R."/>
            <person name="Gladieux P."/>
            <person name="Hiltunen Thoren M."/>
            <person name="Johannesson H."/>
        </authorList>
    </citation>
    <scope>NUCLEOTIDE SEQUENCE</scope>
    <source>
        <strain evidence="3">PSN324</strain>
    </source>
</reference>
<dbReference type="InterPro" id="IPR053858">
    <property type="entry name" value="Arb2_dom"/>
</dbReference>
<comment type="caution">
    <text evidence="3">The sequence shown here is derived from an EMBL/GenBank/DDBJ whole genome shotgun (WGS) entry which is preliminary data.</text>
</comment>
<dbReference type="GO" id="GO:0005634">
    <property type="term" value="C:nucleus"/>
    <property type="evidence" value="ECO:0007669"/>
    <property type="project" value="TreeGrafter"/>
</dbReference>